<keyword evidence="6" id="KW-0808">Transferase</keyword>
<evidence type="ECO:0000313" key="6">
    <source>
        <dbReference type="EMBL" id="GIG72226.1"/>
    </source>
</evidence>
<dbReference type="PANTHER" id="PTHR30244">
    <property type="entry name" value="TRANSAMINASE"/>
    <property type="match status" value="1"/>
</dbReference>
<dbReference type="PIRSF" id="PIRSF000390">
    <property type="entry name" value="PLP_StrS"/>
    <property type="match status" value="1"/>
</dbReference>
<evidence type="ECO:0000313" key="7">
    <source>
        <dbReference type="Proteomes" id="UP000653674"/>
    </source>
</evidence>
<sequence>MPLRAMNDLVAHNASLADELSDAVMRVLNSGWYILGREVKAFEEAFAAYCGVPFAIGVANGTDALELALAGVGVGRGDRVALVANAGGYGTSAVNALGAVGVYVDVDLDTQLIDASALDRVLAGADIRAVIVTHLYGRLADMAELMAVADRHGVKVVEDCAQAHGASRDNRRAGSFGHVAAFSFYPTKNLGALGDAGAVVTGDAAIAERVGRLRQYGWDRKYHMTLAPARNSRLDEVQAAVLSVKLPHVDAWNARRIALASFYAEAITHPKVALPAVDGTSYVAHLYVVRTTDRDDLAAHLRAEGVPCEVHYPYPDHRQPAAGDRYAGVSLPTTEQLCAEVLTLPCYPEMSDADAEHVAAAVNRWGA</sequence>
<dbReference type="InterPro" id="IPR000653">
    <property type="entry name" value="DegT/StrS_aminotransferase"/>
</dbReference>
<proteinExistence type="inferred from homology"/>
<dbReference type="AlphaFoldDB" id="A0A8J3PJE8"/>
<feature type="active site" description="Proton acceptor" evidence="3">
    <location>
        <position position="188"/>
    </location>
</feature>
<dbReference type="InterPro" id="IPR015421">
    <property type="entry name" value="PyrdxlP-dep_Trfase_major"/>
</dbReference>
<evidence type="ECO:0000256" key="4">
    <source>
        <dbReference type="PIRSR" id="PIRSR000390-2"/>
    </source>
</evidence>
<protein>
    <submittedName>
        <fullName evidence="6">Aminotransferase</fullName>
    </submittedName>
</protein>
<dbReference type="CDD" id="cd00616">
    <property type="entry name" value="AHBA_syn"/>
    <property type="match status" value="1"/>
</dbReference>
<keyword evidence="7" id="KW-1185">Reference proteome</keyword>
<dbReference type="EMBL" id="BONU01000003">
    <property type="protein sequence ID" value="GIG72226.1"/>
    <property type="molecule type" value="Genomic_DNA"/>
</dbReference>
<dbReference type="GO" id="GO:0030170">
    <property type="term" value="F:pyridoxal phosphate binding"/>
    <property type="evidence" value="ECO:0007669"/>
    <property type="project" value="TreeGrafter"/>
</dbReference>
<keyword evidence="1 4" id="KW-0663">Pyridoxal phosphate</keyword>
<dbReference type="Pfam" id="PF01041">
    <property type="entry name" value="DegT_DnrJ_EryC1"/>
    <property type="match status" value="1"/>
</dbReference>
<evidence type="ECO:0000256" key="2">
    <source>
        <dbReference type="ARBA" id="ARBA00037999"/>
    </source>
</evidence>
<evidence type="ECO:0000256" key="3">
    <source>
        <dbReference type="PIRSR" id="PIRSR000390-1"/>
    </source>
</evidence>
<evidence type="ECO:0000256" key="1">
    <source>
        <dbReference type="ARBA" id="ARBA00022898"/>
    </source>
</evidence>
<dbReference type="InterPro" id="IPR015422">
    <property type="entry name" value="PyrdxlP-dep_Trfase_small"/>
</dbReference>
<comment type="caution">
    <text evidence="6">The sequence shown here is derived from an EMBL/GenBank/DDBJ whole genome shotgun (WGS) entry which is preliminary data.</text>
</comment>
<dbReference type="SUPFAM" id="SSF53383">
    <property type="entry name" value="PLP-dependent transferases"/>
    <property type="match status" value="1"/>
</dbReference>
<comment type="similarity">
    <text evidence="2 5">Belongs to the DegT/DnrJ/EryC1 family.</text>
</comment>
<dbReference type="Gene3D" id="3.40.640.10">
    <property type="entry name" value="Type I PLP-dependent aspartate aminotransferase-like (Major domain)"/>
    <property type="match status" value="1"/>
</dbReference>
<dbReference type="GO" id="GO:0008483">
    <property type="term" value="F:transaminase activity"/>
    <property type="evidence" value="ECO:0007669"/>
    <property type="project" value="UniProtKB-KW"/>
</dbReference>
<reference evidence="6" key="1">
    <citation type="submission" date="2021-01" db="EMBL/GenBank/DDBJ databases">
        <title>Whole genome shotgun sequence of Planosporangium flavigriseum NBRC 105377.</title>
        <authorList>
            <person name="Komaki H."/>
            <person name="Tamura T."/>
        </authorList>
    </citation>
    <scope>NUCLEOTIDE SEQUENCE</scope>
    <source>
        <strain evidence="6">NBRC 105377</strain>
    </source>
</reference>
<dbReference type="Gene3D" id="3.90.1150.10">
    <property type="entry name" value="Aspartate Aminotransferase, domain 1"/>
    <property type="match status" value="1"/>
</dbReference>
<gene>
    <name evidence="6" type="primary">wxcK</name>
    <name evidence="6" type="ORF">Pfl04_06300</name>
</gene>
<evidence type="ECO:0000256" key="5">
    <source>
        <dbReference type="RuleBase" id="RU004508"/>
    </source>
</evidence>
<organism evidence="6 7">
    <name type="scientific">Planosporangium flavigriseum</name>
    <dbReference type="NCBI Taxonomy" id="373681"/>
    <lineage>
        <taxon>Bacteria</taxon>
        <taxon>Bacillati</taxon>
        <taxon>Actinomycetota</taxon>
        <taxon>Actinomycetes</taxon>
        <taxon>Micromonosporales</taxon>
        <taxon>Micromonosporaceae</taxon>
        <taxon>Planosporangium</taxon>
    </lineage>
</organism>
<dbReference type="GO" id="GO:0000271">
    <property type="term" value="P:polysaccharide biosynthetic process"/>
    <property type="evidence" value="ECO:0007669"/>
    <property type="project" value="TreeGrafter"/>
</dbReference>
<keyword evidence="6" id="KW-0032">Aminotransferase</keyword>
<dbReference type="InterPro" id="IPR015424">
    <property type="entry name" value="PyrdxlP-dep_Trfase"/>
</dbReference>
<accession>A0A8J3PJE8</accession>
<feature type="modified residue" description="N6-(pyridoxal phosphate)lysine" evidence="4">
    <location>
        <position position="188"/>
    </location>
</feature>
<name>A0A8J3PJE8_9ACTN</name>
<dbReference type="PANTHER" id="PTHR30244:SF36">
    <property type="entry name" value="3-OXO-GLUCOSE-6-PHOSPHATE:GLUTAMATE AMINOTRANSFERASE"/>
    <property type="match status" value="1"/>
</dbReference>
<dbReference type="Proteomes" id="UP000653674">
    <property type="component" value="Unassembled WGS sequence"/>
</dbReference>